<dbReference type="AlphaFoldDB" id="A0A382K9M6"/>
<name>A0A382K9M6_9ZZZZ</name>
<dbReference type="InterPro" id="IPR032466">
    <property type="entry name" value="Metal_Hydrolase"/>
</dbReference>
<dbReference type="InterPro" id="IPR011059">
    <property type="entry name" value="Metal-dep_hydrolase_composite"/>
</dbReference>
<gene>
    <name evidence="3" type="ORF">METZ01_LOCUS273892</name>
</gene>
<reference evidence="3" key="1">
    <citation type="submission" date="2018-05" db="EMBL/GenBank/DDBJ databases">
        <authorList>
            <person name="Lanie J.A."/>
            <person name="Ng W.-L."/>
            <person name="Kazmierczak K.M."/>
            <person name="Andrzejewski T.M."/>
            <person name="Davidsen T.M."/>
            <person name="Wayne K.J."/>
            <person name="Tettelin H."/>
            <person name="Glass J.I."/>
            <person name="Rusch D."/>
            <person name="Podicherti R."/>
            <person name="Tsui H.-C.T."/>
            <person name="Winkler M.E."/>
        </authorList>
    </citation>
    <scope>NUCLEOTIDE SEQUENCE</scope>
</reference>
<protein>
    <recommendedName>
        <fullName evidence="2">Amidohydrolase-related domain-containing protein</fullName>
    </recommendedName>
</protein>
<organism evidence="3">
    <name type="scientific">marine metagenome</name>
    <dbReference type="NCBI Taxonomy" id="408172"/>
    <lineage>
        <taxon>unclassified sequences</taxon>
        <taxon>metagenomes</taxon>
        <taxon>ecological metagenomes</taxon>
    </lineage>
</organism>
<dbReference type="PANTHER" id="PTHR43668:SF2">
    <property type="entry name" value="ALLANTOINASE"/>
    <property type="match status" value="1"/>
</dbReference>
<dbReference type="InterPro" id="IPR006680">
    <property type="entry name" value="Amidohydro-rel"/>
</dbReference>
<dbReference type="InterPro" id="IPR050138">
    <property type="entry name" value="DHOase/Allantoinase_Hydrolase"/>
</dbReference>
<dbReference type="EMBL" id="UINC01079235">
    <property type="protein sequence ID" value="SVC21038.1"/>
    <property type="molecule type" value="Genomic_DNA"/>
</dbReference>
<proteinExistence type="predicted"/>
<dbReference type="Gene3D" id="3.20.20.140">
    <property type="entry name" value="Metal-dependent hydrolases"/>
    <property type="match status" value="1"/>
</dbReference>
<feature type="region of interest" description="Disordered" evidence="1">
    <location>
        <begin position="105"/>
        <end position="124"/>
    </location>
</feature>
<dbReference type="Pfam" id="PF01979">
    <property type="entry name" value="Amidohydro_1"/>
    <property type="match status" value="1"/>
</dbReference>
<evidence type="ECO:0000256" key="1">
    <source>
        <dbReference type="SAM" id="MobiDB-lite"/>
    </source>
</evidence>
<evidence type="ECO:0000313" key="3">
    <source>
        <dbReference type="EMBL" id="SVC21038.1"/>
    </source>
</evidence>
<feature type="domain" description="Amidohydrolase-related" evidence="2">
    <location>
        <begin position="3"/>
        <end position="136"/>
    </location>
</feature>
<evidence type="ECO:0000259" key="2">
    <source>
        <dbReference type="Pfam" id="PF01979"/>
    </source>
</evidence>
<dbReference type="GO" id="GO:0005737">
    <property type="term" value="C:cytoplasm"/>
    <property type="evidence" value="ECO:0007669"/>
    <property type="project" value="TreeGrafter"/>
</dbReference>
<dbReference type="GO" id="GO:0006145">
    <property type="term" value="P:purine nucleobase catabolic process"/>
    <property type="evidence" value="ECO:0007669"/>
    <property type="project" value="TreeGrafter"/>
</dbReference>
<dbReference type="PANTHER" id="PTHR43668">
    <property type="entry name" value="ALLANTOINASE"/>
    <property type="match status" value="1"/>
</dbReference>
<dbReference type="GO" id="GO:0004038">
    <property type="term" value="F:allantoinase activity"/>
    <property type="evidence" value="ECO:0007669"/>
    <property type="project" value="TreeGrafter"/>
</dbReference>
<sequence length="143" mass="15688">MDRQAVVQGLADGTIDVICSCHDPQDAESKRLPFELAATGVIGLETILPLSLELYHNGAISLIDLLAKMTSRPAELLRLRGGKLAPGSPADLLVFDPDKPWRIDEDKFHSKSKNTPYHGRPVQGRPWRTIVDGKVVYSGSDED</sequence>
<accession>A0A382K9M6</accession>
<dbReference type="SUPFAM" id="SSF51556">
    <property type="entry name" value="Metallo-dependent hydrolases"/>
    <property type="match status" value="1"/>
</dbReference>
<dbReference type="SUPFAM" id="SSF51338">
    <property type="entry name" value="Composite domain of metallo-dependent hydrolases"/>
    <property type="match status" value="1"/>
</dbReference>